<dbReference type="AlphaFoldDB" id="A0A9Q3ISW2"/>
<feature type="compositionally biased region" description="Basic residues" evidence="1">
    <location>
        <begin position="250"/>
        <end position="266"/>
    </location>
</feature>
<sequence>MNFPGLCHVGGFHWITSASDLGQAGIVGIHGRRCEWACALFYAPMRLPAAKSKRTIMGGDCLVEYNESDSSALETDAAAHIHADQARPSDSGPKPVEAPTEATQNQEGTAPLVEGEETVPKTSMEGVNPDLLNKITRFKALRDQGIFFNDNLIKNKSYRNPHIYAQLVQFLNIQETGTNFQSQVWDPLGFPKEAYSDSLRQHQQRLTEEKQNAQSNGKRTAIEFEKSSSSSHKRSHHYQRPDNLEFDRDKRRRERRKDRSRSPRRR</sequence>
<dbReference type="EMBL" id="AVOT02054859">
    <property type="protein sequence ID" value="MBW0549518.1"/>
    <property type="molecule type" value="Genomic_DNA"/>
</dbReference>
<accession>A0A9Q3ISW2</accession>
<dbReference type="PANTHER" id="PTHR13464:SF0">
    <property type="entry name" value="SAP30-BINDING PROTEIN"/>
    <property type="match status" value="1"/>
</dbReference>
<comment type="caution">
    <text evidence="2">The sequence shown here is derived from an EMBL/GenBank/DDBJ whole genome shotgun (WGS) entry which is preliminary data.</text>
</comment>
<evidence type="ECO:0000313" key="2">
    <source>
        <dbReference type="EMBL" id="MBW0549518.1"/>
    </source>
</evidence>
<gene>
    <name evidence="2" type="ORF">O181_089233</name>
</gene>
<evidence type="ECO:0000313" key="3">
    <source>
        <dbReference type="Proteomes" id="UP000765509"/>
    </source>
</evidence>
<evidence type="ECO:0000256" key="1">
    <source>
        <dbReference type="SAM" id="MobiDB-lite"/>
    </source>
</evidence>
<keyword evidence="3" id="KW-1185">Reference proteome</keyword>
<proteinExistence type="predicted"/>
<evidence type="ECO:0008006" key="4">
    <source>
        <dbReference type="Google" id="ProtNLM"/>
    </source>
</evidence>
<feature type="compositionally biased region" description="Basic and acidic residues" evidence="1">
    <location>
        <begin position="239"/>
        <end position="249"/>
    </location>
</feature>
<dbReference type="Pfam" id="PF07818">
    <property type="entry name" value="HCNGP"/>
    <property type="match status" value="1"/>
</dbReference>
<feature type="region of interest" description="Disordered" evidence="1">
    <location>
        <begin position="82"/>
        <end position="117"/>
    </location>
</feature>
<organism evidence="2 3">
    <name type="scientific">Austropuccinia psidii MF-1</name>
    <dbReference type="NCBI Taxonomy" id="1389203"/>
    <lineage>
        <taxon>Eukaryota</taxon>
        <taxon>Fungi</taxon>
        <taxon>Dikarya</taxon>
        <taxon>Basidiomycota</taxon>
        <taxon>Pucciniomycotina</taxon>
        <taxon>Pucciniomycetes</taxon>
        <taxon>Pucciniales</taxon>
        <taxon>Sphaerophragmiaceae</taxon>
        <taxon>Austropuccinia</taxon>
    </lineage>
</organism>
<dbReference type="GO" id="GO:0006355">
    <property type="term" value="P:regulation of DNA-templated transcription"/>
    <property type="evidence" value="ECO:0007669"/>
    <property type="project" value="InterPro"/>
</dbReference>
<reference evidence="2" key="1">
    <citation type="submission" date="2021-03" db="EMBL/GenBank/DDBJ databases">
        <title>Draft genome sequence of rust myrtle Austropuccinia psidii MF-1, a brazilian biotype.</title>
        <authorList>
            <person name="Quecine M.C."/>
            <person name="Pachon D.M.R."/>
            <person name="Bonatelli M.L."/>
            <person name="Correr F.H."/>
            <person name="Franceschini L.M."/>
            <person name="Leite T.F."/>
            <person name="Margarido G.R.A."/>
            <person name="Almeida C.A."/>
            <person name="Ferrarezi J.A."/>
            <person name="Labate C.A."/>
        </authorList>
    </citation>
    <scope>NUCLEOTIDE SEQUENCE</scope>
    <source>
        <strain evidence="2">MF-1</strain>
    </source>
</reference>
<dbReference type="PANTHER" id="PTHR13464">
    <property type="entry name" value="TRANSCRIPTIONAL REGULATOR PROTEIN HCNGP"/>
    <property type="match status" value="1"/>
</dbReference>
<dbReference type="Proteomes" id="UP000765509">
    <property type="component" value="Unassembled WGS sequence"/>
</dbReference>
<dbReference type="InterPro" id="IPR012479">
    <property type="entry name" value="SAP30BP"/>
</dbReference>
<protein>
    <recommendedName>
        <fullName evidence="4">HCNGP-domain-containing protein</fullName>
    </recommendedName>
</protein>
<dbReference type="GO" id="GO:0005634">
    <property type="term" value="C:nucleus"/>
    <property type="evidence" value="ECO:0007669"/>
    <property type="project" value="TreeGrafter"/>
</dbReference>
<feature type="region of interest" description="Disordered" evidence="1">
    <location>
        <begin position="209"/>
        <end position="266"/>
    </location>
</feature>
<dbReference type="OrthoDB" id="1714508at2759"/>
<name>A0A9Q3ISW2_9BASI</name>